<evidence type="ECO:0000313" key="2">
    <source>
        <dbReference type="Proteomes" id="UP000308600"/>
    </source>
</evidence>
<sequence length="592" mass="65936">MPKFPTGNLRRSSASHPIQHFASTSSITDLSSHGESPYDVYQASPPMEAVFQAVPTGRKSYRTLRERPEAIWPPSIEAALLDALEKYRPNSVCDPKRLRRFPKRNRFISEHIFKVTGKTRTPKQVGSRLQQLRETCDSDRVQHLLSRREYSPEVDESPATPSRSGSILIPPKPTRPSLIPPSPSPTVTISERSPITPVDGFPFGSHRFPLESPHIVEAGSSNSLSPLDSASQLESAKSTSNWDAHTGIPTTLGMPRPSHSSVPLAVTSPREWYSTGPTNDRPQKQPGPPRIYVSVEFVNPSDESALRPQSRLDVQSTDPIQRHYTPQNHYGRRRVQVPYPSFPDDGSATREITPMVTFASSHRLATAEHRSVFYVYVGGGYVHAEVADLVEILERPTEGRVQTGGPSSRPQEVGEHFYGSRFISGFWRQLNSGYDLSRCVIVQDVIKLSPETLLLANLDICSLQAQIQAIILSIEYRFQVPVHTRPPQPAFAPGVSPYTWAWQKPIGGHRHSELGSLGSDPESPTALEYPDPVPTCSRSYDPYQCNALDFPLLSEEDRYSLPGLFTPGSINHQVTRPMEETVDYRNPWTPSA</sequence>
<evidence type="ECO:0000313" key="1">
    <source>
        <dbReference type="EMBL" id="TFK59646.1"/>
    </source>
</evidence>
<accession>A0ACD3A1U4</accession>
<proteinExistence type="predicted"/>
<reference evidence="1 2" key="1">
    <citation type="journal article" date="2019" name="Nat. Ecol. Evol.">
        <title>Megaphylogeny resolves global patterns of mushroom evolution.</title>
        <authorList>
            <person name="Varga T."/>
            <person name="Krizsan K."/>
            <person name="Foldi C."/>
            <person name="Dima B."/>
            <person name="Sanchez-Garcia M."/>
            <person name="Sanchez-Ramirez S."/>
            <person name="Szollosi G.J."/>
            <person name="Szarkandi J.G."/>
            <person name="Papp V."/>
            <person name="Albert L."/>
            <person name="Andreopoulos W."/>
            <person name="Angelini C."/>
            <person name="Antonin V."/>
            <person name="Barry K.W."/>
            <person name="Bougher N.L."/>
            <person name="Buchanan P."/>
            <person name="Buyck B."/>
            <person name="Bense V."/>
            <person name="Catcheside P."/>
            <person name="Chovatia M."/>
            <person name="Cooper J."/>
            <person name="Damon W."/>
            <person name="Desjardin D."/>
            <person name="Finy P."/>
            <person name="Geml J."/>
            <person name="Haridas S."/>
            <person name="Hughes K."/>
            <person name="Justo A."/>
            <person name="Karasinski D."/>
            <person name="Kautmanova I."/>
            <person name="Kiss B."/>
            <person name="Kocsube S."/>
            <person name="Kotiranta H."/>
            <person name="LaButti K.M."/>
            <person name="Lechner B.E."/>
            <person name="Liimatainen K."/>
            <person name="Lipzen A."/>
            <person name="Lukacs Z."/>
            <person name="Mihaltcheva S."/>
            <person name="Morgado L.N."/>
            <person name="Niskanen T."/>
            <person name="Noordeloos M.E."/>
            <person name="Ohm R.A."/>
            <person name="Ortiz-Santana B."/>
            <person name="Ovrebo C."/>
            <person name="Racz N."/>
            <person name="Riley R."/>
            <person name="Savchenko A."/>
            <person name="Shiryaev A."/>
            <person name="Soop K."/>
            <person name="Spirin V."/>
            <person name="Szebenyi C."/>
            <person name="Tomsovsky M."/>
            <person name="Tulloss R.E."/>
            <person name="Uehling J."/>
            <person name="Grigoriev I.V."/>
            <person name="Vagvolgyi C."/>
            <person name="Papp T."/>
            <person name="Martin F.M."/>
            <person name="Miettinen O."/>
            <person name="Hibbett D.S."/>
            <person name="Nagy L.G."/>
        </authorList>
    </citation>
    <scope>NUCLEOTIDE SEQUENCE [LARGE SCALE GENOMIC DNA]</scope>
    <source>
        <strain evidence="1 2">NL-1719</strain>
    </source>
</reference>
<dbReference type="EMBL" id="ML208926">
    <property type="protein sequence ID" value="TFK59646.1"/>
    <property type="molecule type" value="Genomic_DNA"/>
</dbReference>
<name>A0ACD3A1U4_9AGAR</name>
<protein>
    <submittedName>
        <fullName evidence="1">Uncharacterized protein</fullName>
    </submittedName>
</protein>
<keyword evidence="2" id="KW-1185">Reference proteome</keyword>
<gene>
    <name evidence="1" type="ORF">BDN72DRAFT_864988</name>
</gene>
<dbReference type="Proteomes" id="UP000308600">
    <property type="component" value="Unassembled WGS sequence"/>
</dbReference>
<organism evidence="1 2">
    <name type="scientific">Pluteus cervinus</name>
    <dbReference type="NCBI Taxonomy" id="181527"/>
    <lineage>
        <taxon>Eukaryota</taxon>
        <taxon>Fungi</taxon>
        <taxon>Dikarya</taxon>
        <taxon>Basidiomycota</taxon>
        <taxon>Agaricomycotina</taxon>
        <taxon>Agaricomycetes</taxon>
        <taxon>Agaricomycetidae</taxon>
        <taxon>Agaricales</taxon>
        <taxon>Pluteineae</taxon>
        <taxon>Pluteaceae</taxon>
        <taxon>Pluteus</taxon>
    </lineage>
</organism>